<evidence type="ECO:0008006" key="5">
    <source>
        <dbReference type="Google" id="ProtNLM"/>
    </source>
</evidence>
<feature type="chain" id="PRO_5042195778" description="Lipoprotein" evidence="2">
    <location>
        <begin position="23"/>
        <end position="45"/>
    </location>
</feature>
<evidence type="ECO:0000313" key="3">
    <source>
        <dbReference type="EMBL" id="WDI31978.1"/>
    </source>
</evidence>
<dbReference type="KEGG" id="hfl:PUV54_02085"/>
<proteinExistence type="predicted"/>
<reference evidence="3" key="1">
    <citation type="submission" date="2023-02" db="EMBL/GenBank/DDBJ databases">
        <title>Genome sequence of Hyphococcus flavus.</title>
        <authorList>
            <person name="Rong J.-C."/>
            <person name="Zhao Q."/>
            <person name="Yi M."/>
            <person name="Wu J.-Y."/>
        </authorList>
    </citation>
    <scope>NUCLEOTIDE SEQUENCE</scope>
    <source>
        <strain evidence="3">MCCC 1K03223</strain>
    </source>
</reference>
<feature type="region of interest" description="Disordered" evidence="1">
    <location>
        <begin position="21"/>
        <end position="45"/>
    </location>
</feature>
<name>A0AAF0CGA6_9PROT</name>
<organism evidence="3 4">
    <name type="scientific">Hyphococcus flavus</name>
    <dbReference type="NCBI Taxonomy" id="1866326"/>
    <lineage>
        <taxon>Bacteria</taxon>
        <taxon>Pseudomonadati</taxon>
        <taxon>Pseudomonadota</taxon>
        <taxon>Alphaproteobacteria</taxon>
        <taxon>Parvularculales</taxon>
        <taxon>Parvularculaceae</taxon>
        <taxon>Hyphococcus</taxon>
    </lineage>
</organism>
<sequence length="45" mass="4975">MKKALFSIFAAFLIGASATACATSNGDWPRDEEQERDGGHQPRRH</sequence>
<evidence type="ECO:0000256" key="1">
    <source>
        <dbReference type="SAM" id="MobiDB-lite"/>
    </source>
</evidence>
<gene>
    <name evidence="3" type="ORF">PUV54_02085</name>
</gene>
<dbReference type="RefSeq" id="WP_274493862.1">
    <property type="nucleotide sequence ID" value="NZ_CP118166.1"/>
</dbReference>
<feature type="signal peptide" evidence="2">
    <location>
        <begin position="1"/>
        <end position="22"/>
    </location>
</feature>
<keyword evidence="2" id="KW-0732">Signal</keyword>
<evidence type="ECO:0000313" key="4">
    <source>
        <dbReference type="Proteomes" id="UP001214043"/>
    </source>
</evidence>
<evidence type="ECO:0000256" key="2">
    <source>
        <dbReference type="SAM" id="SignalP"/>
    </source>
</evidence>
<dbReference type="EMBL" id="CP118166">
    <property type="protein sequence ID" value="WDI31978.1"/>
    <property type="molecule type" value="Genomic_DNA"/>
</dbReference>
<feature type="compositionally biased region" description="Basic and acidic residues" evidence="1">
    <location>
        <begin position="28"/>
        <end position="45"/>
    </location>
</feature>
<dbReference type="Proteomes" id="UP001214043">
    <property type="component" value="Chromosome"/>
</dbReference>
<accession>A0AAF0CGA6</accession>
<dbReference type="AlphaFoldDB" id="A0AAF0CGA6"/>
<protein>
    <recommendedName>
        <fullName evidence="5">Lipoprotein</fullName>
    </recommendedName>
</protein>
<keyword evidence="4" id="KW-1185">Reference proteome</keyword>
<dbReference type="PROSITE" id="PS51257">
    <property type="entry name" value="PROKAR_LIPOPROTEIN"/>
    <property type="match status" value="1"/>
</dbReference>